<organism evidence="2 3">
    <name type="scientific">Halorubrum ezzemoulense</name>
    <name type="common">Halorubrum chaoviator</name>
    <dbReference type="NCBI Taxonomy" id="337243"/>
    <lineage>
        <taxon>Archaea</taxon>
        <taxon>Methanobacteriati</taxon>
        <taxon>Methanobacteriota</taxon>
        <taxon>Stenosarchaea group</taxon>
        <taxon>Halobacteria</taxon>
        <taxon>Halobacteriales</taxon>
        <taxon>Haloferacaceae</taxon>
        <taxon>Halorubrum</taxon>
    </lineage>
</organism>
<dbReference type="InterPro" id="IPR036388">
    <property type="entry name" value="WH-like_DNA-bd_sf"/>
</dbReference>
<evidence type="ECO:0000313" key="1">
    <source>
        <dbReference type="EMBL" id="OYR69834.1"/>
    </source>
</evidence>
<protein>
    <submittedName>
        <fullName evidence="1">Phage repressor protein</fullName>
    </submittedName>
</protein>
<accession>A0A256JLR8</accession>
<dbReference type="EMBL" id="NHPA01000008">
    <property type="protein sequence ID" value="OYR69834.1"/>
    <property type="molecule type" value="Genomic_DNA"/>
</dbReference>
<evidence type="ECO:0000313" key="2">
    <source>
        <dbReference type="EMBL" id="SNR52381.1"/>
    </source>
</evidence>
<evidence type="ECO:0000313" key="3">
    <source>
        <dbReference type="Proteomes" id="UP000198297"/>
    </source>
</evidence>
<dbReference type="InterPro" id="IPR011991">
    <property type="entry name" value="ArsR-like_HTH"/>
</dbReference>
<dbReference type="EMBL" id="FZNK01000003">
    <property type="protein sequence ID" value="SNR52381.1"/>
    <property type="molecule type" value="Genomic_DNA"/>
</dbReference>
<dbReference type="AlphaFoldDB" id="A0A238X161"/>
<reference evidence="1" key="2">
    <citation type="submission" date="2017-05" db="EMBL/GenBank/DDBJ databases">
        <authorList>
            <person name="Song R."/>
            <person name="Chenine A.L."/>
            <person name="Ruprecht R.M."/>
        </authorList>
    </citation>
    <scope>NUCLEOTIDE SEQUENCE</scope>
    <source>
        <strain evidence="1">Ga2p</strain>
    </source>
</reference>
<dbReference type="SUPFAM" id="SSF46785">
    <property type="entry name" value="Winged helix' DNA-binding domain"/>
    <property type="match status" value="1"/>
</dbReference>
<evidence type="ECO:0000313" key="4">
    <source>
        <dbReference type="Proteomes" id="UP000215607"/>
    </source>
</evidence>
<dbReference type="Proteomes" id="UP000198297">
    <property type="component" value="Unassembled WGS sequence"/>
</dbReference>
<dbReference type="CDD" id="cd00090">
    <property type="entry name" value="HTH_ARSR"/>
    <property type="match status" value="1"/>
</dbReference>
<reference evidence="2 3" key="3">
    <citation type="submission" date="2017-06" db="EMBL/GenBank/DDBJ databases">
        <authorList>
            <person name="Kim H.J."/>
            <person name="Triplett B.A."/>
        </authorList>
    </citation>
    <scope>NUCLEOTIDE SEQUENCE [LARGE SCALE GENOMIC DNA]</scope>
    <source>
        <strain evidence="2 3">DSM 19316</strain>
    </source>
</reference>
<dbReference type="Gene3D" id="1.10.10.10">
    <property type="entry name" value="Winged helix-like DNA-binding domain superfamily/Winged helix DNA-binding domain"/>
    <property type="match status" value="1"/>
</dbReference>
<accession>A0A238X161</accession>
<sequence length="88" mass="9864">MRPLVSWMTKSDPAILELLHESDLDLPPAVISHNVAGVSHPTVKRRLPILDEHGLVERVSEKRGYYRITERGCAYLSGGLDADDLEEK</sequence>
<name>A0A238X161_HALEZ</name>
<proteinExistence type="predicted"/>
<gene>
    <name evidence="1" type="ORF">DJ79_01815</name>
    <name evidence="2" type="ORF">SAMN06266787_10390</name>
</gene>
<dbReference type="InterPro" id="IPR036390">
    <property type="entry name" value="WH_DNA-bd_sf"/>
</dbReference>
<dbReference type="Proteomes" id="UP000215607">
    <property type="component" value="Unassembled WGS sequence"/>
</dbReference>
<dbReference type="RefSeq" id="WP_086215218.1">
    <property type="nucleotide sequence ID" value="NZ_FZNK01000003.1"/>
</dbReference>
<reference evidence="1 4" key="1">
    <citation type="journal article" date="2014" name="Front. Microbiol.">
        <title>Population and genomic analysis of the genus Halorubrum.</title>
        <authorList>
            <person name="Fullmer M.S."/>
            <person name="Soucy S.M."/>
            <person name="Swithers K.S."/>
            <person name="Makkay A.M."/>
            <person name="Wheeler R."/>
            <person name="Ventosa A."/>
            <person name="Gogarten J.P."/>
            <person name="Papke R.T."/>
        </authorList>
    </citation>
    <scope>NUCLEOTIDE SEQUENCE [LARGE SCALE GENOMIC DNA]</scope>
    <source>
        <strain evidence="1 4">Ga2p</strain>
    </source>
</reference>